<organism evidence="2 3">
    <name type="scientific">Littorina saxatilis</name>
    <dbReference type="NCBI Taxonomy" id="31220"/>
    <lineage>
        <taxon>Eukaryota</taxon>
        <taxon>Metazoa</taxon>
        <taxon>Spiralia</taxon>
        <taxon>Lophotrochozoa</taxon>
        <taxon>Mollusca</taxon>
        <taxon>Gastropoda</taxon>
        <taxon>Caenogastropoda</taxon>
        <taxon>Littorinimorpha</taxon>
        <taxon>Littorinoidea</taxon>
        <taxon>Littorinidae</taxon>
        <taxon>Littorina</taxon>
    </lineage>
</organism>
<keyword evidence="3" id="KW-1185">Reference proteome</keyword>
<proteinExistence type="predicted"/>
<evidence type="ECO:0000313" key="2">
    <source>
        <dbReference type="EMBL" id="KAK7114764.1"/>
    </source>
</evidence>
<dbReference type="EMBL" id="JBAMIC010000001">
    <property type="protein sequence ID" value="KAK7114764.1"/>
    <property type="molecule type" value="Genomic_DNA"/>
</dbReference>
<name>A0AAN9BZY0_9CAEN</name>
<sequence length="108" mass="11732">MNTDQPWWLVLVVLSLWLAKEMVEAGLLEDKVKVMDKANVVSSKGEVLGPEPVYCIETDRSGVVTCDTNAVCCKADSPRIEGTDLCCPPGSHQYHFNSSSEVICACAV</sequence>
<feature type="signal peptide" evidence="1">
    <location>
        <begin position="1"/>
        <end position="25"/>
    </location>
</feature>
<evidence type="ECO:0000313" key="3">
    <source>
        <dbReference type="Proteomes" id="UP001374579"/>
    </source>
</evidence>
<feature type="chain" id="PRO_5042849846" evidence="1">
    <location>
        <begin position="26"/>
        <end position="108"/>
    </location>
</feature>
<protein>
    <submittedName>
        <fullName evidence="2">Uncharacterized protein</fullName>
    </submittedName>
</protein>
<dbReference type="AlphaFoldDB" id="A0AAN9BZY0"/>
<reference evidence="2 3" key="1">
    <citation type="submission" date="2024-02" db="EMBL/GenBank/DDBJ databases">
        <title>Chromosome-scale genome assembly of the rough periwinkle Littorina saxatilis.</title>
        <authorList>
            <person name="De Jode A."/>
            <person name="Faria R."/>
            <person name="Formenti G."/>
            <person name="Sims Y."/>
            <person name="Smith T.P."/>
            <person name="Tracey A."/>
            <person name="Wood J.M.D."/>
            <person name="Zagrodzka Z.B."/>
            <person name="Johannesson K."/>
            <person name="Butlin R.K."/>
            <person name="Leder E.H."/>
        </authorList>
    </citation>
    <scope>NUCLEOTIDE SEQUENCE [LARGE SCALE GENOMIC DNA]</scope>
    <source>
        <strain evidence="2">Snail1</strain>
        <tissue evidence="2">Muscle</tissue>
    </source>
</reference>
<keyword evidence="1" id="KW-0732">Signal</keyword>
<evidence type="ECO:0000256" key="1">
    <source>
        <dbReference type="SAM" id="SignalP"/>
    </source>
</evidence>
<dbReference type="Proteomes" id="UP001374579">
    <property type="component" value="Unassembled WGS sequence"/>
</dbReference>
<comment type="caution">
    <text evidence="2">The sequence shown here is derived from an EMBL/GenBank/DDBJ whole genome shotgun (WGS) entry which is preliminary data.</text>
</comment>
<accession>A0AAN9BZY0</accession>
<gene>
    <name evidence="2" type="ORF">V1264_000768</name>
</gene>